<keyword evidence="4 7" id="KW-1133">Transmembrane helix</keyword>
<organism evidence="9">
    <name type="scientific">hydrothermal vent metagenome</name>
    <dbReference type="NCBI Taxonomy" id="652676"/>
    <lineage>
        <taxon>unclassified sequences</taxon>
        <taxon>metagenomes</taxon>
        <taxon>ecological metagenomes</taxon>
    </lineage>
</organism>
<keyword evidence="3" id="KW-0732">Signal</keyword>
<keyword evidence="5 7" id="KW-0472">Membrane</keyword>
<evidence type="ECO:0000256" key="1">
    <source>
        <dbReference type="ARBA" id="ARBA00004167"/>
    </source>
</evidence>
<accession>A0A3B1AIZ3</accession>
<name>A0A3B1AIZ3_9ZZZZ</name>
<dbReference type="EMBL" id="UOFY01000004">
    <property type="protein sequence ID" value="VAX05819.1"/>
    <property type="molecule type" value="Genomic_DNA"/>
</dbReference>
<dbReference type="Gene3D" id="2.30.30.40">
    <property type="entry name" value="SH3 Domains"/>
    <property type="match status" value="1"/>
</dbReference>
<evidence type="ECO:0000313" key="9">
    <source>
        <dbReference type="EMBL" id="VAX05819.1"/>
    </source>
</evidence>
<evidence type="ECO:0000256" key="5">
    <source>
        <dbReference type="ARBA" id="ARBA00023136"/>
    </source>
</evidence>
<dbReference type="InterPro" id="IPR003646">
    <property type="entry name" value="SH3-like_bac-type"/>
</dbReference>
<evidence type="ECO:0000256" key="3">
    <source>
        <dbReference type="ARBA" id="ARBA00022729"/>
    </source>
</evidence>
<comment type="subcellular location">
    <subcellularLocation>
        <location evidence="1">Membrane</location>
        <topology evidence="1">Single-pass membrane protein</topology>
    </subcellularLocation>
</comment>
<sequence>MIYVNDNLRVGVRSEPSNQIAPFSVVVTGMRLEVLDQLPGYLKIRTKDNAVGWIKDIYVSEQAPAMMRIEKMKVRNQELKQQIQEQEETTKILETANLALNEQIDSLKKDRSRWQLEKARTDYLQQENISNRFWWWISLAGLLLVAAAFTSGMLWHRQQAMKRLGGLRV</sequence>
<evidence type="ECO:0000256" key="6">
    <source>
        <dbReference type="SAM" id="Coils"/>
    </source>
</evidence>
<dbReference type="AlphaFoldDB" id="A0A3B1AIZ3"/>
<dbReference type="Pfam" id="PF08239">
    <property type="entry name" value="SH3_3"/>
    <property type="match status" value="1"/>
</dbReference>
<dbReference type="InterPro" id="IPR016476">
    <property type="entry name" value="SH3_dom_pro"/>
</dbReference>
<reference evidence="9" key="1">
    <citation type="submission" date="2018-06" db="EMBL/GenBank/DDBJ databases">
        <authorList>
            <person name="Zhirakovskaya E."/>
        </authorList>
    </citation>
    <scope>NUCLEOTIDE SEQUENCE</scope>
</reference>
<keyword evidence="2 7" id="KW-0812">Transmembrane</keyword>
<keyword evidence="6" id="KW-0175">Coiled coil</keyword>
<protein>
    <recommendedName>
        <fullName evidence="8">SH3b domain-containing protein</fullName>
    </recommendedName>
</protein>
<feature type="transmembrane region" description="Helical" evidence="7">
    <location>
        <begin position="133"/>
        <end position="155"/>
    </location>
</feature>
<proteinExistence type="predicted"/>
<dbReference type="GO" id="GO:0016020">
    <property type="term" value="C:membrane"/>
    <property type="evidence" value="ECO:0007669"/>
    <property type="project" value="UniProtKB-SubCell"/>
</dbReference>
<gene>
    <name evidence="9" type="ORF">MNBD_GAMMA25-605</name>
</gene>
<feature type="domain" description="SH3b" evidence="8">
    <location>
        <begin position="10"/>
        <end position="55"/>
    </location>
</feature>
<evidence type="ECO:0000256" key="7">
    <source>
        <dbReference type="SAM" id="Phobius"/>
    </source>
</evidence>
<evidence type="ECO:0000256" key="2">
    <source>
        <dbReference type="ARBA" id="ARBA00022692"/>
    </source>
</evidence>
<evidence type="ECO:0000259" key="8">
    <source>
        <dbReference type="Pfam" id="PF08239"/>
    </source>
</evidence>
<feature type="coiled-coil region" evidence="6">
    <location>
        <begin position="69"/>
        <end position="117"/>
    </location>
</feature>
<evidence type="ECO:0000256" key="4">
    <source>
        <dbReference type="ARBA" id="ARBA00022989"/>
    </source>
</evidence>
<dbReference type="NCBIfam" id="TIGR04211">
    <property type="entry name" value="SH3_and_anchor"/>
    <property type="match status" value="1"/>
</dbReference>